<sequence>MKLEGKDALIFRVESVPSHRAVHKEAQTLILFLQLPAFPPISRQSLLHPALLSLRYLMDANLPDDLHPWVCRVMECAGMSINLHR</sequence>
<keyword evidence="8" id="KW-0804">Transcription</keyword>
<keyword evidence="5" id="KW-0862">Zinc</keyword>
<gene>
    <name evidence="11" type="ORF">PFLUV_G00217570</name>
</gene>
<comment type="similarity">
    <text evidence="2">Belongs to the RRN7/TAF1B family.</text>
</comment>
<dbReference type="GO" id="GO:0070860">
    <property type="term" value="C:RNA polymerase I core factor complex"/>
    <property type="evidence" value="ECO:0007669"/>
    <property type="project" value="InterPro"/>
</dbReference>
<keyword evidence="9" id="KW-0539">Nucleus</keyword>
<keyword evidence="6" id="KW-0805">Transcription regulation</keyword>
<keyword evidence="3" id="KW-0479">Metal-binding</keyword>
<evidence type="ECO:0000313" key="11">
    <source>
        <dbReference type="EMBL" id="KAF1377022.1"/>
    </source>
</evidence>
<dbReference type="PANTHER" id="PTHR31576:SF2">
    <property type="entry name" value="TATA BOX-BINDING PROTEIN-ASSOCIATED FACTOR RNA POLYMERASE I SUBUNIT B"/>
    <property type="match status" value="1"/>
</dbReference>
<protein>
    <recommendedName>
        <fullName evidence="10">Rrn7/TAF1B C-terminal cyclin domain-containing protein</fullName>
    </recommendedName>
</protein>
<comment type="caution">
    <text evidence="11">The sequence shown here is derived from an EMBL/GenBank/DDBJ whole genome shotgun (WGS) entry which is preliminary data.</text>
</comment>
<comment type="subcellular location">
    <subcellularLocation>
        <location evidence="1">Nucleus</location>
        <location evidence="1">Nucleolus</location>
    </subcellularLocation>
</comment>
<proteinExistence type="inferred from homology"/>
<keyword evidence="12" id="KW-1185">Reference proteome</keyword>
<evidence type="ECO:0000256" key="2">
    <source>
        <dbReference type="ARBA" id="ARBA00006899"/>
    </source>
</evidence>
<evidence type="ECO:0000259" key="10">
    <source>
        <dbReference type="Pfam" id="PF20645"/>
    </source>
</evidence>
<name>A0A6A5ESC4_PERFL</name>
<keyword evidence="7" id="KW-0238">DNA-binding</keyword>
<evidence type="ECO:0000256" key="1">
    <source>
        <dbReference type="ARBA" id="ARBA00004604"/>
    </source>
</evidence>
<evidence type="ECO:0000256" key="3">
    <source>
        <dbReference type="ARBA" id="ARBA00022723"/>
    </source>
</evidence>
<organism evidence="11 12">
    <name type="scientific">Perca fluviatilis</name>
    <name type="common">European perch</name>
    <dbReference type="NCBI Taxonomy" id="8168"/>
    <lineage>
        <taxon>Eukaryota</taxon>
        <taxon>Metazoa</taxon>
        <taxon>Chordata</taxon>
        <taxon>Craniata</taxon>
        <taxon>Vertebrata</taxon>
        <taxon>Euteleostomi</taxon>
        <taxon>Actinopterygii</taxon>
        <taxon>Neopterygii</taxon>
        <taxon>Teleostei</taxon>
        <taxon>Neoteleostei</taxon>
        <taxon>Acanthomorphata</taxon>
        <taxon>Eupercaria</taxon>
        <taxon>Perciformes</taxon>
        <taxon>Percoidei</taxon>
        <taxon>Percidae</taxon>
        <taxon>Percinae</taxon>
        <taxon>Perca</taxon>
    </lineage>
</organism>
<dbReference type="GO" id="GO:0042790">
    <property type="term" value="P:nucleolar large rRNA transcription by RNA polymerase I"/>
    <property type="evidence" value="ECO:0007669"/>
    <property type="project" value="TreeGrafter"/>
</dbReference>
<dbReference type="InterPro" id="IPR048538">
    <property type="entry name" value="Rrn7_cyclin_C"/>
</dbReference>
<evidence type="ECO:0000256" key="4">
    <source>
        <dbReference type="ARBA" id="ARBA00022771"/>
    </source>
</evidence>
<evidence type="ECO:0000256" key="8">
    <source>
        <dbReference type="ARBA" id="ARBA00023163"/>
    </source>
</evidence>
<evidence type="ECO:0000256" key="5">
    <source>
        <dbReference type="ARBA" id="ARBA00022833"/>
    </source>
</evidence>
<dbReference type="PANTHER" id="PTHR31576">
    <property type="entry name" value="TATA BOX-BINDING PROTEIN-ASSOCIATED FACTOR RNA POLYMERASE I SUBUNIT B"/>
    <property type="match status" value="1"/>
</dbReference>
<feature type="domain" description="Rrn7/TAF1B C-terminal cyclin" evidence="10">
    <location>
        <begin position="15"/>
        <end position="84"/>
    </location>
</feature>
<keyword evidence="4" id="KW-0863">Zinc-finger</keyword>
<dbReference type="EMBL" id="VHII01000018">
    <property type="protein sequence ID" value="KAF1377022.1"/>
    <property type="molecule type" value="Genomic_DNA"/>
</dbReference>
<evidence type="ECO:0000256" key="7">
    <source>
        <dbReference type="ARBA" id="ARBA00023125"/>
    </source>
</evidence>
<evidence type="ECO:0000313" key="12">
    <source>
        <dbReference type="Proteomes" id="UP000465112"/>
    </source>
</evidence>
<dbReference type="GO" id="GO:0001164">
    <property type="term" value="F:RNA polymerase I core promoter sequence-specific DNA binding"/>
    <property type="evidence" value="ECO:0007669"/>
    <property type="project" value="InterPro"/>
</dbReference>
<dbReference type="GO" id="GO:0008270">
    <property type="term" value="F:zinc ion binding"/>
    <property type="evidence" value="ECO:0007669"/>
    <property type="project" value="UniProtKB-KW"/>
</dbReference>
<evidence type="ECO:0000256" key="6">
    <source>
        <dbReference type="ARBA" id="ARBA00023015"/>
    </source>
</evidence>
<reference evidence="11" key="1">
    <citation type="submission" date="2019-06" db="EMBL/GenBank/DDBJ databases">
        <title>A chromosome-scale genome assembly of the European perch, Perca fluviatilis.</title>
        <authorList>
            <person name="Roques C."/>
            <person name="Zahm M."/>
            <person name="Cabau C."/>
            <person name="Klopp C."/>
            <person name="Bouchez O."/>
            <person name="Donnadieu C."/>
            <person name="Kuhl H."/>
            <person name="Gislard M."/>
            <person name="Guendouz S."/>
            <person name="Journot L."/>
            <person name="Haffray P."/>
            <person name="Bestin A."/>
            <person name="Morvezen R."/>
            <person name="Feron R."/>
            <person name="Wen M."/>
            <person name="Jouanno E."/>
            <person name="Herpin A."/>
            <person name="Schartl M."/>
            <person name="Postlethwait J."/>
            <person name="Schaerlinger B."/>
            <person name="Chardard D."/>
            <person name="Lecocq T."/>
            <person name="Poncet C."/>
            <person name="Jaffrelo L."/>
            <person name="Lampietro C."/>
            <person name="Guiguen Y."/>
        </authorList>
    </citation>
    <scope>NUCLEOTIDE SEQUENCE [LARGE SCALE GENOMIC DNA]</scope>
    <source>
        <tissue evidence="11">Blood</tissue>
    </source>
</reference>
<dbReference type="InterPro" id="IPR033599">
    <property type="entry name" value="TAF1B/Rrn7"/>
</dbReference>
<evidence type="ECO:0000256" key="9">
    <source>
        <dbReference type="ARBA" id="ARBA00023242"/>
    </source>
</evidence>
<dbReference type="AlphaFoldDB" id="A0A6A5ESC4"/>
<accession>A0A6A5ESC4</accession>
<dbReference type="Proteomes" id="UP000465112">
    <property type="component" value="Unassembled WGS sequence"/>
</dbReference>
<dbReference type="Pfam" id="PF20645">
    <property type="entry name" value="Rrn7_cyclin_C"/>
    <property type="match status" value="1"/>
</dbReference>
<dbReference type="GO" id="GO:0005668">
    <property type="term" value="C:RNA polymerase transcription factor SL1 complex"/>
    <property type="evidence" value="ECO:0007669"/>
    <property type="project" value="TreeGrafter"/>
</dbReference>